<evidence type="ECO:0000313" key="1">
    <source>
        <dbReference type="EMBL" id="ETI39290.1"/>
    </source>
</evidence>
<gene>
    <name evidence="1" type="ORF">F443_15109</name>
</gene>
<keyword evidence="2" id="KW-1185">Reference proteome</keyword>
<accession>V9EJ79</accession>
<dbReference type="EMBL" id="ANIZ01002635">
    <property type="protein sequence ID" value="ETI39290.1"/>
    <property type="molecule type" value="Genomic_DNA"/>
</dbReference>
<reference evidence="1 2" key="1">
    <citation type="submission" date="2013-11" db="EMBL/GenBank/DDBJ databases">
        <title>The Genome Sequence of Phytophthora parasitica P1569.</title>
        <authorList>
            <consortium name="The Broad Institute Genomics Platform"/>
            <person name="Russ C."/>
            <person name="Tyler B."/>
            <person name="Panabieres F."/>
            <person name="Shan W."/>
            <person name="Tripathy S."/>
            <person name="Grunwald N."/>
            <person name="Machado M."/>
            <person name="Johnson C.S."/>
            <person name="Arredondo F."/>
            <person name="Hong C."/>
            <person name="Coffey M."/>
            <person name="Young S.K."/>
            <person name="Zeng Q."/>
            <person name="Gargeya S."/>
            <person name="Fitzgerald M."/>
            <person name="Abouelleil A."/>
            <person name="Alvarado L."/>
            <person name="Chapman S.B."/>
            <person name="Gainer-Dewar J."/>
            <person name="Goldberg J."/>
            <person name="Griggs A."/>
            <person name="Gujja S."/>
            <person name="Hansen M."/>
            <person name="Howarth C."/>
            <person name="Imamovic A."/>
            <person name="Ireland A."/>
            <person name="Larimer J."/>
            <person name="McCowan C."/>
            <person name="Murphy C."/>
            <person name="Pearson M."/>
            <person name="Poon T.W."/>
            <person name="Priest M."/>
            <person name="Roberts A."/>
            <person name="Saif S."/>
            <person name="Shea T."/>
            <person name="Sykes S."/>
            <person name="Wortman J."/>
            <person name="Nusbaum C."/>
            <person name="Birren B."/>
        </authorList>
    </citation>
    <scope>NUCLEOTIDE SEQUENCE [LARGE SCALE GENOMIC DNA]</scope>
    <source>
        <strain evidence="1 2">P1569</strain>
    </source>
</reference>
<evidence type="ECO:0000313" key="2">
    <source>
        <dbReference type="Proteomes" id="UP000018721"/>
    </source>
</evidence>
<name>V9EJ79_PHYNI</name>
<dbReference type="HOGENOM" id="CLU_3176615_0_0_1"/>
<dbReference type="Proteomes" id="UP000018721">
    <property type="component" value="Unassembled WGS sequence"/>
</dbReference>
<comment type="caution">
    <text evidence="1">The sequence shown here is derived from an EMBL/GenBank/DDBJ whole genome shotgun (WGS) entry which is preliminary data.</text>
</comment>
<proteinExistence type="predicted"/>
<protein>
    <submittedName>
        <fullName evidence="1">Uncharacterized protein</fullName>
    </submittedName>
</protein>
<dbReference type="AlphaFoldDB" id="V9EJ79"/>
<sequence length="47" mass="5110">MVRPAELEVHNCIVHRGTFTLVCSTKVVTAALAHDGVTMINGVFSRQ</sequence>
<organism evidence="1 2">
    <name type="scientific">Phytophthora nicotianae P1569</name>
    <dbReference type="NCBI Taxonomy" id="1317065"/>
    <lineage>
        <taxon>Eukaryota</taxon>
        <taxon>Sar</taxon>
        <taxon>Stramenopiles</taxon>
        <taxon>Oomycota</taxon>
        <taxon>Peronosporomycetes</taxon>
        <taxon>Peronosporales</taxon>
        <taxon>Peronosporaceae</taxon>
        <taxon>Phytophthora</taxon>
    </lineage>
</organism>